<evidence type="ECO:0000313" key="2">
    <source>
        <dbReference type="EMBL" id="MDN3711623.1"/>
    </source>
</evidence>
<feature type="domain" description="Tip attachment protein J" evidence="1">
    <location>
        <begin position="111"/>
        <end position="234"/>
    </location>
</feature>
<dbReference type="EMBL" id="JAUFRC010000001">
    <property type="protein sequence ID" value="MDN3711623.1"/>
    <property type="molecule type" value="Genomic_DNA"/>
</dbReference>
<gene>
    <name evidence="2" type="ORF">QWZ10_06935</name>
</gene>
<proteinExistence type="predicted"/>
<protein>
    <submittedName>
        <fullName evidence="2">Phage tail protein</fullName>
    </submittedName>
</protein>
<dbReference type="InterPro" id="IPR032876">
    <property type="entry name" value="J_dom"/>
</dbReference>
<sequence length="238" mass="26255">MLWARFRLGSDDDRAERWPSPTPELTVDGNWSLVHDPRDGVTKFSRNQGLIALDALRSNPARPYGDAYLRMDTFAWAADVADQAVALKGGGYQPRYRCDGVLVYGDGAELEDQIQPLLDAGGARLTRIGGKLAIVPGVLRYSVKTITEFTTGQPLELVRWRSSDDLYTEAVARYPAPDRAYESAETPVYVVPGAQAADGGVAKRLTLDLDFVTDHRQAQRLAKIAVMRSRMQRQVSGS</sequence>
<comment type="caution">
    <text evidence="2">The sequence shown here is derived from an EMBL/GenBank/DDBJ whole genome shotgun (WGS) entry which is preliminary data.</text>
</comment>
<dbReference type="Pfam" id="PF13550">
    <property type="entry name" value="Phage-tail_3"/>
    <property type="match status" value="1"/>
</dbReference>
<accession>A0ABT8D6V0</accession>
<name>A0ABT8D6V0_9RHOB</name>
<keyword evidence="3" id="KW-1185">Reference proteome</keyword>
<evidence type="ECO:0000259" key="1">
    <source>
        <dbReference type="Pfam" id="PF13550"/>
    </source>
</evidence>
<reference evidence="3" key="1">
    <citation type="journal article" date="2019" name="Int. J. Syst. Evol. Microbiol.">
        <title>The Global Catalogue of Microorganisms (GCM) 10K type strain sequencing project: providing services to taxonomists for standard genome sequencing and annotation.</title>
        <authorList>
            <consortium name="The Broad Institute Genomics Platform"/>
            <consortium name="The Broad Institute Genome Sequencing Center for Infectious Disease"/>
            <person name="Wu L."/>
            <person name="Ma J."/>
        </authorList>
    </citation>
    <scope>NUCLEOTIDE SEQUENCE [LARGE SCALE GENOMIC DNA]</scope>
    <source>
        <strain evidence="3">CECT 8482</strain>
    </source>
</reference>
<organism evidence="2 3">
    <name type="scientific">Paracoccus cavernae</name>
    <dbReference type="NCBI Taxonomy" id="1571207"/>
    <lineage>
        <taxon>Bacteria</taxon>
        <taxon>Pseudomonadati</taxon>
        <taxon>Pseudomonadota</taxon>
        <taxon>Alphaproteobacteria</taxon>
        <taxon>Rhodobacterales</taxon>
        <taxon>Paracoccaceae</taxon>
        <taxon>Paracoccus</taxon>
    </lineage>
</organism>
<evidence type="ECO:0000313" key="3">
    <source>
        <dbReference type="Proteomes" id="UP001243846"/>
    </source>
</evidence>
<dbReference type="Proteomes" id="UP001243846">
    <property type="component" value="Unassembled WGS sequence"/>
</dbReference>